<dbReference type="AlphaFoldDB" id="A0A2N9AK73"/>
<proteinExistence type="predicted"/>
<dbReference type="Proteomes" id="UP000233769">
    <property type="component" value="Chromosome tk0001"/>
</dbReference>
<protein>
    <submittedName>
        <fullName evidence="1">Uncharacterized protein</fullName>
    </submittedName>
</protein>
<name>A0A2N9AK73_METEX</name>
<dbReference type="EMBL" id="LT962688">
    <property type="protein sequence ID" value="SOR27642.1"/>
    <property type="molecule type" value="Genomic_DNA"/>
</dbReference>
<evidence type="ECO:0000313" key="1">
    <source>
        <dbReference type="EMBL" id="SOR27642.1"/>
    </source>
</evidence>
<sequence length="65" mass="7229">MHAAGGSRPSIYCARSAAGRHPWNAPVHRVGPERCDHAYWTANRLASLAANLMMMSANLRLRRGW</sequence>
<organism evidence="1 2">
    <name type="scientific">Methylorubrum extorquens</name>
    <name type="common">Methylobacterium dichloromethanicum</name>
    <name type="synonym">Methylobacterium extorquens</name>
    <dbReference type="NCBI Taxonomy" id="408"/>
    <lineage>
        <taxon>Bacteria</taxon>
        <taxon>Pseudomonadati</taxon>
        <taxon>Pseudomonadota</taxon>
        <taxon>Alphaproteobacteria</taxon>
        <taxon>Hyphomicrobiales</taxon>
        <taxon>Methylobacteriaceae</taxon>
        <taxon>Methylorubrum</taxon>
    </lineage>
</organism>
<accession>A0A2N9AK73</accession>
<reference evidence="2" key="1">
    <citation type="submission" date="2017-10" db="EMBL/GenBank/DDBJ databases">
        <authorList>
            <person name="Regsiter A."/>
            <person name="William W."/>
        </authorList>
    </citation>
    <scope>NUCLEOTIDE SEQUENCE [LARGE SCALE GENOMIC DNA]</scope>
</reference>
<gene>
    <name evidence="1" type="ORF">TK0001_1040</name>
</gene>
<evidence type="ECO:0000313" key="2">
    <source>
        <dbReference type="Proteomes" id="UP000233769"/>
    </source>
</evidence>